<sequence length="51" mass="5750">MWQQAPCLYQDYLLIHVGKVFFITGINLPSHNLFAMIAASALSLARDKQTL</sequence>
<dbReference type="EMBL" id="AGCA01000350">
    <property type="protein sequence ID" value="EGY28606.1"/>
    <property type="molecule type" value="Genomic_DNA"/>
</dbReference>
<keyword evidence="3" id="KW-1185">Reference proteome</keyword>
<protein>
    <submittedName>
        <fullName evidence="2">Uncharacterized protein</fullName>
    </submittedName>
</protein>
<keyword evidence="1" id="KW-0812">Transmembrane</keyword>
<evidence type="ECO:0000256" key="1">
    <source>
        <dbReference type="SAM" id="Phobius"/>
    </source>
</evidence>
<gene>
    <name evidence="2" type="ORF">Rin_00014590</name>
</gene>
<evidence type="ECO:0000313" key="3">
    <source>
        <dbReference type="Proteomes" id="UP000004116"/>
    </source>
</evidence>
<proteinExistence type="predicted"/>
<keyword evidence="1" id="KW-1133">Transmembrane helix</keyword>
<dbReference type="AlphaFoldDB" id="G2H079"/>
<accession>G2H079</accession>
<evidence type="ECO:0000313" key="2">
    <source>
        <dbReference type="EMBL" id="EGY28606.1"/>
    </source>
</evidence>
<organism evidence="2 3">
    <name type="scientific">Candidatus Regiella insecticola 5.15</name>
    <dbReference type="NCBI Taxonomy" id="1005043"/>
    <lineage>
        <taxon>Bacteria</taxon>
        <taxon>Pseudomonadati</taxon>
        <taxon>Pseudomonadota</taxon>
        <taxon>Gammaproteobacteria</taxon>
        <taxon>Enterobacterales</taxon>
        <taxon>Enterobacteriaceae</taxon>
        <taxon>aphid secondary symbionts</taxon>
        <taxon>Candidatus Regiella</taxon>
    </lineage>
</organism>
<name>G2H079_9ENTR</name>
<comment type="caution">
    <text evidence="2">The sequence shown here is derived from an EMBL/GenBank/DDBJ whole genome shotgun (WGS) entry which is preliminary data.</text>
</comment>
<dbReference type="Proteomes" id="UP000004116">
    <property type="component" value="Unassembled WGS sequence"/>
</dbReference>
<feature type="transmembrane region" description="Helical" evidence="1">
    <location>
        <begin position="20"/>
        <end position="45"/>
    </location>
</feature>
<reference evidence="2 3" key="1">
    <citation type="journal article" date="2012" name="Genome Res.">
        <title>Genomic basis of endosymbiont-conferred protection against an insect parasitoid.</title>
        <authorList>
            <person name="Hansen A.K."/>
            <person name="Vorburger C."/>
            <person name="Moran N.A."/>
        </authorList>
    </citation>
    <scope>NUCLEOTIDE SEQUENCE [LARGE SCALE GENOMIC DNA]</scope>
    <source>
        <strain evidence="3">R5.15</strain>
    </source>
</reference>
<keyword evidence="1" id="KW-0472">Membrane</keyword>